<reference evidence="5" key="1">
    <citation type="journal article" date="2019" name="Int. J. Syst. Evol. Microbiol.">
        <title>The Global Catalogue of Microorganisms (GCM) 10K type strain sequencing project: providing services to taxonomists for standard genome sequencing and annotation.</title>
        <authorList>
            <consortium name="The Broad Institute Genomics Platform"/>
            <consortium name="The Broad Institute Genome Sequencing Center for Infectious Disease"/>
            <person name="Wu L."/>
            <person name="Ma J."/>
        </authorList>
    </citation>
    <scope>NUCLEOTIDE SEQUENCE [LARGE SCALE GENOMIC DNA]</scope>
    <source>
        <strain evidence="5">KCTC 42224</strain>
    </source>
</reference>
<feature type="domain" description="Methyl-accepting transducer" evidence="3">
    <location>
        <begin position="142"/>
        <end position="240"/>
    </location>
</feature>
<gene>
    <name evidence="4" type="ORF">ACFOOT_08295</name>
</gene>
<evidence type="ECO:0000313" key="5">
    <source>
        <dbReference type="Proteomes" id="UP001595683"/>
    </source>
</evidence>
<feature type="region of interest" description="Disordered" evidence="2">
    <location>
        <begin position="13"/>
        <end position="54"/>
    </location>
</feature>
<keyword evidence="1" id="KW-0807">Transducer</keyword>
<organism evidence="4 5">
    <name type="scientific">Novosphingobium pokkalii</name>
    <dbReference type="NCBI Taxonomy" id="1770194"/>
    <lineage>
        <taxon>Bacteria</taxon>
        <taxon>Pseudomonadati</taxon>
        <taxon>Pseudomonadota</taxon>
        <taxon>Alphaproteobacteria</taxon>
        <taxon>Sphingomonadales</taxon>
        <taxon>Sphingomonadaceae</taxon>
        <taxon>Novosphingobium</taxon>
    </lineage>
</organism>
<evidence type="ECO:0000313" key="4">
    <source>
        <dbReference type="EMBL" id="MFC3671423.1"/>
    </source>
</evidence>
<dbReference type="EMBL" id="JBHRYE010000012">
    <property type="protein sequence ID" value="MFC3671423.1"/>
    <property type="molecule type" value="Genomic_DNA"/>
</dbReference>
<dbReference type="RefSeq" id="WP_191323770.1">
    <property type="nucleotide sequence ID" value="NZ_BMZP01000005.1"/>
</dbReference>
<keyword evidence="5" id="KW-1185">Reference proteome</keyword>
<dbReference type="SUPFAM" id="SSF58104">
    <property type="entry name" value="Methyl-accepting chemotaxis protein (MCP) signaling domain"/>
    <property type="match status" value="1"/>
</dbReference>
<proteinExistence type="predicted"/>
<accession>A0ABV7V2V2</accession>
<dbReference type="Gene3D" id="1.10.287.950">
    <property type="entry name" value="Methyl-accepting chemotaxis protein"/>
    <property type="match status" value="1"/>
</dbReference>
<comment type="caution">
    <text evidence="4">The sequence shown here is derived from an EMBL/GenBank/DDBJ whole genome shotgun (WGS) entry which is preliminary data.</text>
</comment>
<dbReference type="InterPro" id="IPR004089">
    <property type="entry name" value="MCPsignal_dom"/>
</dbReference>
<evidence type="ECO:0000256" key="1">
    <source>
        <dbReference type="PROSITE-ProRule" id="PRU00284"/>
    </source>
</evidence>
<name>A0ABV7V2V2_9SPHN</name>
<feature type="compositionally biased region" description="Pro residues" evidence="2">
    <location>
        <begin position="16"/>
        <end position="25"/>
    </location>
</feature>
<dbReference type="PROSITE" id="PS50111">
    <property type="entry name" value="CHEMOTAXIS_TRANSDUC_2"/>
    <property type="match status" value="1"/>
</dbReference>
<evidence type="ECO:0000256" key="2">
    <source>
        <dbReference type="SAM" id="MobiDB-lite"/>
    </source>
</evidence>
<dbReference type="Proteomes" id="UP001595683">
    <property type="component" value="Unassembled WGS sequence"/>
</dbReference>
<evidence type="ECO:0000259" key="3">
    <source>
        <dbReference type="PROSITE" id="PS50111"/>
    </source>
</evidence>
<sequence>MFALLTRLLRRGHAPGVPPAIPPDGAPELLGEAHADEPVPAPVPAPQTAPDNVVPFSPPESRYHRIHPQTMALVEEMQSYAGFVEIMQAHLTNVCGETQAAAEDILGQALNIEGSVSGLVRHVGDTMQSDRLVDASDAMHLSVETGRAMIAELIRQHAETQTEIRHSLDTVRALSNRMRSHLGEIEDVRRYTDLLAINARIRIAGLGKNTGLEVIAEEIRALATQTGRLASDLNHELTEMDLMISEDLIAKVSSQQRTDDARTEDLQRSFAKLAEHMNTLNQFQADLIREVQRRGEDMREPLNTLCGSIQFQDVARQQLEQVSRALSMISDHFVALSSAIIHDGAPPDSSIATCLSSILGSYVMEQQRAAHRGESAATAPKIELF</sequence>
<protein>
    <recommendedName>
        <fullName evidence="3">Methyl-accepting transducer domain-containing protein</fullName>
    </recommendedName>
</protein>